<dbReference type="AlphaFoldDB" id="A0A3Y9C1Z3"/>
<name>A0A3Y9C1Z3_SALEB</name>
<dbReference type="EMBL" id="AAGTQF010000046">
    <property type="protein sequence ID" value="EBR8573205.1"/>
    <property type="molecule type" value="Genomic_DNA"/>
</dbReference>
<dbReference type="EMBL" id="AAAFYZ010000048">
    <property type="protein sequence ID" value="EAB8478011.1"/>
    <property type="molecule type" value="Genomic_DNA"/>
</dbReference>
<dbReference type="Proteomes" id="UP000839708">
    <property type="component" value="Unassembled WGS sequence"/>
</dbReference>
<organism evidence="1">
    <name type="scientific">Salmonella enterica subsp. enterica serovar Java</name>
    <dbReference type="NCBI Taxonomy" id="224729"/>
    <lineage>
        <taxon>Bacteria</taxon>
        <taxon>Pseudomonadati</taxon>
        <taxon>Pseudomonadota</taxon>
        <taxon>Gammaproteobacteria</taxon>
        <taxon>Enterobacterales</taxon>
        <taxon>Enterobacteriaceae</taxon>
        <taxon>Salmonella</taxon>
    </lineage>
</organism>
<protein>
    <submittedName>
        <fullName evidence="1">Uncharacterized protein</fullName>
    </submittedName>
</protein>
<reference evidence="1" key="1">
    <citation type="submission" date="2018-08" db="EMBL/GenBank/DDBJ databases">
        <authorList>
            <person name="Ashton P.M."/>
            <person name="Dallman T."/>
            <person name="Nair S."/>
            <person name="De Pinna E."/>
            <person name="Peters T."/>
            <person name="Grant K."/>
        </authorList>
    </citation>
    <scope>NUCLEOTIDE SEQUENCE [LARGE SCALE GENOMIC DNA]</scope>
    <source>
        <strain evidence="1">43913</strain>
        <strain evidence="2">498895</strain>
    </source>
</reference>
<sequence length="120" mass="13759">MTENQHVRCTPEEFRTSVIRALTDIPPQTDADRCIREFISHWPAFNGGWLLFFAAHIQAAINNTNSNNILLLISTDKNQSWMQTEISGSPVPVLPVPDFCDFFIRRQQFIAVDFRPTPPE</sequence>
<gene>
    <name evidence="1" type="ORF">AU894_17600</name>
    <name evidence="2" type="ORF">DOV67_16800</name>
</gene>
<comment type="caution">
    <text evidence="1">The sequence shown here is derived from an EMBL/GenBank/DDBJ whole genome shotgun (WGS) entry which is preliminary data.</text>
</comment>
<evidence type="ECO:0000313" key="1">
    <source>
        <dbReference type="EMBL" id="EAB8478011.1"/>
    </source>
</evidence>
<dbReference type="Proteomes" id="UP000839644">
    <property type="component" value="Unassembled WGS sequence"/>
</dbReference>
<evidence type="ECO:0000313" key="2">
    <source>
        <dbReference type="EMBL" id="EBR8573205.1"/>
    </source>
</evidence>
<proteinExistence type="predicted"/>
<accession>A0A3Y9C1Z3</accession>